<evidence type="ECO:0000256" key="3">
    <source>
        <dbReference type="ARBA" id="ARBA00022679"/>
    </source>
</evidence>
<evidence type="ECO:0000256" key="2">
    <source>
        <dbReference type="ARBA" id="ARBA00022676"/>
    </source>
</evidence>
<keyword evidence="3" id="KW-0808">Transferase</keyword>
<dbReference type="Gene3D" id="1.25.40.10">
    <property type="entry name" value="Tetratricopeptide repeat domain"/>
    <property type="match status" value="1"/>
</dbReference>
<comment type="pathway">
    <text evidence="1">Protein modification; protein glycosylation.</text>
</comment>
<dbReference type="PANTHER" id="PTHR44835:SF1">
    <property type="entry name" value="PROTEIN O-GLCNAC TRANSFERASE"/>
    <property type="match status" value="1"/>
</dbReference>
<dbReference type="InterPro" id="IPR011990">
    <property type="entry name" value="TPR-like_helical_dom_sf"/>
</dbReference>
<keyword evidence="2" id="KW-0328">Glycosyltransferase</keyword>
<evidence type="ECO:0000256" key="1">
    <source>
        <dbReference type="ARBA" id="ARBA00004922"/>
    </source>
</evidence>
<dbReference type="RefSeq" id="WP_413268460.1">
    <property type="nucleotide sequence ID" value="NZ_JBHFNQ010000003.1"/>
</dbReference>
<evidence type="ECO:0000313" key="6">
    <source>
        <dbReference type="Proteomes" id="UP001576774"/>
    </source>
</evidence>
<keyword evidence="6" id="KW-1185">Reference proteome</keyword>
<dbReference type="Pfam" id="PF13432">
    <property type="entry name" value="TPR_16"/>
    <property type="match status" value="1"/>
</dbReference>
<dbReference type="PROSITE" id="PS50005">
    <property type="entry name" value="TPR"/>
    <property type="match status" value="1"/>
</dbReference>
<name>A0ABV4WZ56_9CYAN</name>
<comment type="caution">
    <text evidence="5">The sequence shown here is derived from an EMBL/GenBank/DDBJ whole genome shotgun (WGS) entry which is preliminary data.</text>
</comment>
<reference evidence="5 6" key="1">
    <citation type="submission" date="2024-09" db="EMBL/GenBank/DDBJ databases">
        <title>Floridaenema gen nov. (Aerosakkonemataceae, Aerosakkonematales ord. nov., Cyanobacteria) from benthic tropical and subtropical fresh waters, with the description of four new species.</title>
        <authorList>
            <person name="Moretto J.A."/>
            <person name="Berthold D.E."/>
            <person name="Lefler F.W."/>
            <person name="Huang I.-S."/>
            <person name="Laughinghouse H. IV."/>
        </authorList>
    </citation>
    <scope>NUCLEOTIDE SEQUENCE [LARGE SCALE GENOMIC DNA]</scope>
    <source>
        <strain evidence="5 6">BLCC-F46</strain>
    </source>
</reference>
<dbReference type="Proteomes" id="UP001576774">
    <property type="component" value="Unassembled WGS sequence"/>
</dbReference>
<evidence type="ECO:0000313" key="5">
    <source>
        <dbReference type="EMBL" id="MFB2875293.1"/>
    </source>
</evidence>
<sequence length="404" mass="46134">MLYIRQILPFISKIRKPIFIFCYCKKLRITAEVFTSNSFSTTLKVLQLNGLDEESAQKIIYSAKRFSSGSDSSLFDELIQIYGGNPLLLKIVTANFADLFSGNLTQFIQQTTLVVQQILRDYLQKINADLTESENYLICWLALKSKPVSINDLKSNLAGVVEISELPSALESLIKQAFLGKIEDGFILGREIKQYMTHQLIAKYFNQLGHKKYLAGEFQTAKSYLIQAIRFNPDLAASHYNLGATYEQLQDLEKARIHYQIAAGFNNRGAYAAISNLARLEIISENLDAAITLIMPILEQVKDELVLAALHKNIGWAYFLKNRYDEAEVQILKSLELNNLHPPTYYILAQVKETQGNMPEALVYYEDFLKCDRSGKKPQGVYWRLPELDVWKITARQRLNSFNN</sequence>
<dbReference type="Pfam" id="PF13181">
    <property type="entry name" value="TPR_8"/>
    <property type="match status" value="1"/>
</dbReference>
<dbReference type="InterPro" id="IPR051939">
    <property type="entry name" value="Glycosyltr_41/O-GlcNAc_trsf"/>
</dbReference>
<dbReference type="InterPro" id="IPR019734">
    <property type="entry name" value="TPR_rpt"/>
</dbReference>
<protein>
    <submittedName>
        <fullName evidence="5">Tetratricopeptide repeat protein</fullName>
    </submittedName>
</protein>
<accession>A0ABV4WZ56</accession>
<evidence type="ECO:0000256" key="4">
    <source>
        <dbReference type="PROSITE-ProRule" id="PRU00339"/>
    </source>
</evidence>
<organism evidence="5 6">
    <name type="scientific">Floridaenema aerugineum BLCC-F46</name>
    <dbReference type="NCBI Taxonomy" id="3153654"/>
    <lineage>
        <taxon>Bacteria</taxon>
        <taxon>Bacillati</taxon>
        <taxon>Cyanobacteriota</taxon>
        <taxon>Cyanophyceae</taxon>
        <taxon>Oscillatoriophycideae</taxon>
        <taxon>Aerosakkonematales</taxon>
        <taxon>Aerosakkonemataceae</taxon>
        <taxon>Floridanema</taxon>
        <taxon>Floridanema aerugineum</taxon>
    </lineage>
</organism>
<dbReference type="SMART" id="SM00028">
    <property type="entry name" value="TPR"/>
    <property type="match status" value="4"/>
</dbReference>
<feature type="repeat" description="TPR" evidence="4">
    <location>
        <begin position="202"/>
        <end position="235"/>
    </location>
</feature>
<gene>
    <name evidence="5" type="ORF">ACE1CC_00210</name>
</gene>
<dbReference type="PANTHER" id="PTHR44835">
    <property type="entry name" value="UDP-N-ACETYLGLUCOSAMINE--PEPTIDE N-ACETYLGLUCOSAMINYLTRANSFERASE SPINDLY-RELATED"/>
    <property type="match status" value="1"/>
</dbReference>
<proteinExistence type="predicted"/>
<dbReference type="EMBL" id="JBHFNQ010000003">
    <property type="protein sequence ID" value="MFB2875293.1"/>
    <property type="molecule type" value="Genomic_DNA"/>
</dbReference>
<dbReference type="SUPFAM" id="SSF48452">
    <property type="entry name" value="TPR-like"/>
    <property type="match status" value="1"/>
</dbReference>
<keyword evidence="4" id="KW-0802">TPR repeat</keyword>